<organism evidence="8 9">
    <name type="scientific">Candidatus Egerieimonas intestinavium</name>
    <dbReference type="NCBI Taxonomy" id="2840777"/>
    <lineage>
        <taxon>Bacteria</taxon>
        <taxon>Bacillati</taxon>
        <taxon>Bacillota</taxon>
        <taxon>Clostridia</taxon>
        <taxon>Lachnospirales</taxon>
        <taxon>Lachnospiraceae</taxon>
        <taxon>Lachnospiraceae incertae sedis</taxon>
        <taxon>Candidatus Egerieimonas</taxon>
    </lineage>
</organism>
<evidence type="ECO:0000256" key="4">
    <source>
        <dbReference type="ARBA" id="ARBA00022692"/>
    </source>
</evidence>
<feature type="transmembrane region" description="Helical" evidence="7">
    <location>
        <begin position="281"/>
        <end position="302"/>
    </location>
</feature>
<dbReference type="InterPro" id="IPR048279">
    <property type="entry name" value="MdtK-like"/>
</dbReference>
<evidence type="ECO:0000256" key="7">
    <source>
        <dbReference type="SAM" id="Phobius"/>
    </source>
</evidence>
<feature type="transmembrane region" description="Helical" evidence="7">
    <location>
        <begin position="314"/>
        <end position="340"/>
    </location>
</feature>
<reference evidence="8" key="2">
    <citation type="journal article" date="2021" name="PeerJ">
        <title>Extensive microbial diversity within the chicken gut microbiome revealed by metagenomics and culture.</title>
        <authorList>
            <person name="Gilroy R."/>
            <person name="Ravi A."/>
            <person name="Getino M."/>
            <person name="Pursley I."/>
            <person name="Horton D.L."/>
            <person name="Alikhan N.F."/>
            <person name="Baker D."/>
            <person name="Gharbi K."/>
            <person name="Hall N."/>
            <person name="Watson M."/>
            <person name="Adriaenssens E.M."/>
            <person name="Foster-Nyarko E."/>
            <person name="Jarju S."/>
            <person name="Secka A."/>
            <person name="Antonio M."/>
            <person name="Oren A."/>
            <person name="Chaudhuri R.R."/>
            <person name="La Ragione R."/>
            <person name="Hildebrand F."/>
            <person name="Pallen M.J."/>
        </authorList>
    </citation>
    <scope>NUCLEOTIDE SEQUENCE</scope>
    <source>
        <strain evidence="8">ChiSxjej1B13-7041</strain>
    </source>
</reference>
<feature type="transmembrane region" description="Helical" evidence="7">
    <location>
        <begin position="20"/>
        <end position="41"/>
    </location>
</feature>
<dbReference type="Proteomes" id="UP000886841">
    <property type="component" value="Unassembled WGS sequence"/>
</dbReference>
<keyword evidence="3" id="KW-1003">Cell membrane</keyword>
<accession>A0A9D1JFT6</accession>
<feature type="transmembrane region" description="Helical" evidence="7">
    <location>
        <begin position="135"/>
        <end position="154"/>
    </location>
</feature>
<dbReference type="Pfam" id="PF01554">
    <property type="entry name" value="MatE"/>
    <property type="match status" value="2"/>
</dbReference>
<dbReference type="GO" id="GO:0015297">
    <property type="term" value="F:antiporter activity"/>
    <property type="evidence" value="ECO:0007669"/>
    <property type="project" value="InterPro"/>
</dbReference>
<evidence type="ECO:0000313" key="8">
    <source>
        <dbReference type="EMBL" id="HIR92816.1"/>
    </source>
</evidence>
<evidence type="ECO:0000256" key="1">
    <source>
        <dbReference type="ARBA" id="ARBA00004651"/>
    </source>
</evidence>
<name>A0A9D1JFT6_9FIRM</name>
<feature type="transmembrane region" description="Helical" evidence="7">
    <location>
        <begin position="191"/>
        <end position="214"/>
    </location>
</feature>
<evidence type="ECO:0000256" key="2">
    <source>
        <dbReference type="ARBA" id="ARBA00022448"/>
    </source>
</evidence>
<keyword evidence="2" id="KW-0813">Transport</keyword>
<dbReference type="PANTHER" id="PTHR43823:SF3">
    <property type="entry name" value="MULTIDRUG EXPORT PROTEIN MEPA"/>
    <property type="match status" value="1"/>
</dbReference>
<dbReference type="EMBL" id="DVHU01000047">
    <property type="protein sequence ID" value="HIR92816.1"/>
    <property type="molecule type" value="Genomic_DNA"/>
</dbReference>
<feature type="transmembrane region" description="Helical" evidence="7">
    <location>
        <begin position="48"/>
        <end position="72"/>
    </location>
</feature>
<proteinExistence type="predicted"/>
<dbReference type="AlphaFoldDB" id="A0A9D1JFT6"/>
<feature type="transmembrane region" description="Helical" evidence="7">
    <location>
        <begin position="360"/>
        <end position="383"/>
    </location>
</feature>
<dbReference type="GO" id="GO:0005886">
    <property type="term" value="C:plasma membrane"/>
    <property type="evidence" value="ECO:0007669"/>
    <property type="project" value="UniProtKB-SubCell"/>
</dbReference>
<feature type="transmembrane region" description="Helical" evidence="7">
    <location>
        <begin position="92"/>
        <end position="114"/>
    </location>
</feature>
<evidence type="ECO:0000256" key="6">
    <source>
        <dbReference type="ARBA" id="ARBA00023136"/>
    </source>
</evidence>
<sequence>MNVSVFEKDSIPKTYLKLSFPVVLGSLVSIIYNITDTFFIAQTQNTELVTGVSLCTPVFTLLMALGNIFGQGGNSVISRLLGQKNLSAAKKASSFCFYAALFSGFLLGFFLLSFRTPALKFLGADSTVFSYASDYYSVMALGAPLAVFSFVPMNLLRSEGMAVCSMAGTIGGSVINMLLDPIFIFHFRWGSAGAAAATVIGYLFSDLFYAAVILKKSRLLSLNLQNARISFPLIREITGIGASAALSNVTQSVAQVLTNQFLLPYGNLSIAAMGIAQKINLIVLLVITGFSFGGLPLIGYFFGGKQSQKLKRLIGFSFSFLLSVTAILSLLVFLGAPFLLSCFMADPSIIQAGTLMLRLQVFSMVFVAIALYITVFFQAVGRVKSTLLLSGSRQGFVFLLVLPLSAWLLGYLGVLWAQSISNMLTALAAIILFYRYRRGDQSL</sequence>
<comment type="caution">
    <text evidence="8">The sequence shown here is derived from an EMBL/GenBank/DDBJ whole genome shotgun (WGS) entry which is preliminary data.</text>
</comment>
<protein>
    <submittedName>
        <fullName evidence="8">MATE family efflux transporter</fullName>
    </submittedName>
</protein>
<dbReference type="InterPro" id="IPR051327">
    <property type="entry name" value="MATE_MepA_subfamily"/>
</dbReference>
<feature type="transmembrane region" description="Helical" evidence="7">
    <location>
        <begin position="160"/>
        <end position="179"/>
    </location>
</feature>
<evidence type="ECO:0000313" key="9">
    <source>
        <dbReference type="Proteomes" id="UP000886841"/>
    </source>
</evidence>
<reference evidence="8" key="1">
    <citation type="submission" date="2020-10" db="EMBL/GenBank/DDBJ databases">
        <authorList>
            <person name="Gilroy R."/>
        </authorList>
    </citation>
    <scope>NUCLEOTIDE SEQUENCE</scope>
    <source>
        <strain evidence="8">ChiSxjej1B13-7041</strain>
    </source>
</reference>
<dbReference type="PIRSF" id="PIRSF006603">
    <property type="entry name" value="DinF"/>
    <property type="match status" value="1"/>
</dbReference>
<evidence type="ECO:0000256" key="3">
    <source>
        <dbReference type="ARBA" id="ARBA00022475"/>
    </source>
</evidence>
<dbReference type="PANTHER" id="PTHR43823">
    <property type="entry name" value="SPORULATION PROTEIN YKVU"/>
    <property type="match status" value="1"/>
</dbReference>
<keyword evidence="6 7" id="KW-0472">Membrane</keyword>
<dbReference type="GO" id="GO:0042910">
    <property type="term" value="F:xenobiotic transmembrane transporter activity"/>
    <property type="evidence" value="ECO:0007669"/>
    <property type="project" value="InterPro"/>
</dbReference>
<keyword evidence="4 7" id="KW-0812">Transmembrane</keyword>
<dbReference type="NCBIfam" id="TIGR00797">
    <property type="entry name" value="matE"/>
    <property type="match status" value="1"/>
</dbReference>
<dbReference type="InterPro" id="IPR002528">
    <property type="entry name" value="MATE_fam"/>
</dbReference>
<comment type="subcellular location">
    <subcellularLocation>
        <location evidence="1">Cell membrane</location>
        <topology evidence="1">Multi-pass membrane protein</topology>
    </subcellularLocation>
</comment>
<evidence type="ECO:0000256" key="5">
    <source>
        <dbReference type="ARBA" id="ARBA00022989"/>
    </source>
</evidence>
<feature type="transmembrane region" description="Helical" evidence="7">
    <location>
        <begin position="395"/>
        <end position="414"/>
    </location>
</feature>
<keyword evidence="5 7" id="KW-1133">Transmembrane helix</keyword>
<gene>
    <name evidence="8" type="ORF">IAB98_05305</name>
</gene>